<name>A0AAW0K7V6_MYOGA</name>
<organism evidence="1 2">
    <name type="scientific">Myodes glareolus</name>
    <name type="common">Bank vole</name>
    <name type="synonym">Clethrionomys glareolus</name>
    <dbReference type="NCBI Taxonomy" id="447135"/>
    <lineage>
        <taxon>Eukaryota</taxon>
        <taxon>Metazoa</taxon>
        <taxon>Chordata</taxon>
        <taxon>Craniata</taxon>
        <taxon>Vertebrata</taxon>
        <taxon>Euteleostomi</taxon>
        <taxon>Mammalia</taxon>
        <taxon>Eutheria</taxon>
        <taxon>Euarchontoglires</taxon>
        <taxon>Glires</taxon>
        <taxon>Rodentia</taxon>
        <taxon>Myomorpha</taxon>
        <taxon>Muroidea</taxon>
        <taxon>Cricetidae</taxon>
        <taxon>Arvicolinae</taxon>
        <taxon>Myodes</taxon>
    </lineage>
</organism>
<gene>
    <name evidence="1" type="ORF">U0070_017951</name>
</gene>
<keyword evidence="2" id="KW-1185">Reference proteome</keyword>
<dbReference type="Proteomes" id="UP001488838">
    <property type="component" value="Unassembled WGS sequence"/>
</dbReference>
<evidence type="ECO:0000313" key="2">
    <source>
        <dbReference type="Proteomes" id="UP001488838"/>
    </source>
</evidence>
<reference evidence="1 2" key="1">
    <citation type="journal article" date="2023" name="bioRxiv">
        <title>Conserved and derived expression patterns and positive selection on dental genes reveal complex evolutionary context of ever-growing rodent molars.</title>
        <authorList>
            <person name="Calamari Z.T."/>
            <person name="Song A."/>
            <person name="Cohen E."/>
            <person name="Akter M."/>
            <person name="Roy R.D."/>
            <person name="Hallikas O."/>
            <person name="Christensen M.M."/>
            <person name="Li P."/>
            <person name="Marangoni P."/>
            <person name="Jernvall J."/>
            <person name="Klein O.D."/>
        </authorList>
    </citation>
    <scope>NUCLEOTIDE SEQUENCE [LARGE SCALE GENOMIC DNA]</scope>
    <source>
        <strain evidence="1">V071</strain>
    </source>
</reference>
<dbReference type="Gene3D" id="3.30.200.20">
    <property type="entry name" value="Phosphorylase Kinase, domain 1"/>
    <property type="match status" value="1"/>
</dbReference>
<accession>A0AAW0K7V6</accession>
<proteinExistence type="predicted"/>
<dbReference type="InterPro" id="IPR011009">
    <property type="entry name" value="Kinase-like_dom_sf"/>
</dbReference>
<comment type="caution">
    <text evidence="1">The sequence shown here is derived from an EMBL/GenBank/DDBJ whole genome shotgun (WGS) entry which is preliminary data.</text>
</comment>
<sequence>MSSDSEDEYAESSTVPSFFDEEVFTRQSTILEALGQGGPGKVVLAQHRLSGAPVTVKVPGKREKWWESTTSNTDIMRMLSHPNMFPSCG</sequence>
<dbReference type="AlphaFoldDB" id="A0AAW0K7V6"/>
<dbReference type="EMBL" id="JBBHLL010000002">
    <property type="protein sequence ID" value="KAK7835415.1"/>
    <property type="molecule type" value="Genomic_DNA"/>
</dbReference>
<dbReference type="SUPFAM" id="SSF56112">
    <property type="entry name" value="Protein kinase-like (PK-like)"/>
    <property type="match status" value="1"/>
</dbReference>
<evidence type="ECO:0000313" key="1">
    <source>
        <dbReference type="EMBL" id="KAK7835415.1"/>
    </source>
</evidence>
<protein>
    <submittedName>
        <fullName evidence="1">Uncharacterized protein</fullName>
    </submittedName>
</protein>